<reference evidence="2" key="1">
    <citation type="submission" date="2019-01" db="EMBL/GenBank/DDBJ databases">
        <title>Draft genome sequences of three monokaryotic isolates of the white-rot basidiomycete fungus Dichomitus squalens.</title>
        <authorList>
            <consortium name="DOE Joint Genome Institute"/>
            <person name="Lopez S.C."/>
            <person name="Andreopoulos B."/>
            <person name="Pangilinan J."/>
            <person name="Lipzen A."/>
            <person name="Riley R."/>
            <person name="Ahrendt S."/>
            <person name="Ng V."/>
            <person name="Barry K."/>
            <person name="Daum C."/>
            <person name="Grigoriev I.V."/>
            <person name="Hilden K.S."/>
            <person name="Makela M.R."/>
            <person name="de Vries R.P."/>
        </authorList>
    </citation>
    <scope>NUCLEOTIDE SEQUENCE [LARGE SCALE GENOMIC DNA]</scope>
    <source>
        <strain evidence="2">OM18370.1</strain>
    </source>
</reference>
<dbReference type="PANTHER" id="PTHR39426:SF1">
    <property type="entry name" value="HOMOLOGY TO DEATH-ON-CURING PROTEIN OF PHAGE P1"/>
    <property type="match status" value="1"/>
</dbReference>
<evidence type="ECO:0000313" key="2">
    <source>
        <dbReference type="EMBL" id="TBU29950.1"/>
    </source>
</evidence>
<accession>A0A4Q9MQ94</accession>
<feature type="domain" description="Fido" evidence="1">
    <location>
        <begin position="1"/>
        <end position="129"/>
    </location>
</feature>
<dbReference type="GO" id="GO:0016301">
    <property type="term" value="F:kinase activity"/>
    <property type="evidence" value="ECO:0007669"/>
    <property type="project" value="InterPro"/>
</dbReference>
<dbReference type="PROSITE" id="PS51459">
    <property type="entry name" value="FIDO"/>
    <property type="match status" value="1"/>
</dbReference>
<evidence type="ECO:0000259" key="1">
    <source>
        <dbReference type="PROSITE" id="PS51459"/>
    </source>
</evidence>
<dbReference type="InterPro" id="IPR053737">
    <property type="entry name" value="Type_II_TA_Toxin"/>
</dbReference>
<organism evidence="2">
    <name type="scientific">Dichomitus squalens</name>
    <dbReference type="NCBI Taxonomy" id="114155"/>
    <lineage>
        <taxon>Eukaryota</taxon>
        <taxon>Fungi</taxon>
        <taxon>Dikarya</taxon>
        <taxon>Basidiomycota</taxon>
        <taxon>Agaricomycotina</taxon>
        <taxon>Agaricomycetes</taxon>
        <taxon>Polyporales</taxon>
        <taxon>Polyporaceae</taxon>
        <taxon>Dichomitus</taxon>
    </lineage>
</organism>
<name>A0A4Q9MQ94_9APHY</name>
<dbReference type="InterPro" id="IPR006440">
    <property type="entry name" value="Doc"/>
</dbReference>
<dbReference type="NCBIfam" id="TIGR01550">
    <property type="entry name" value="DOC_P1"/>
    <property type="match status" value="1"/>
</dbReference>
<dbReference type="SUPFAM" id="SSF140931">
    <property type="entry name" value="Fic-like"/>
    <property type="match status" value="1"/>
</dbReference>
<dbReference type="AlphaFoldDB" id="A0A4Q9MQ94"/>
<gene>
    <name evidence="2" type="ORF">BD311DRAFT_247377</name>
</gene>
<proteinExistence type="predicted"/>
<dbReference type="EMBL" id="ML143409">
    <property type="protein sequence ID" value="TBU29950.1"/>
    <property type="molecule type" value="Genomic_DNA"/>
</dbReference>
<dbReference type="InterPro" id="IPR036597">
    <property type="entry name" value="Fido-like_dom_sf"/>
</dbReference>
<dbReference type="OrthoDB" id="2783470at2759"/>
<protein>
    <recommendedName>
        <fullName evidence="1">Fido domain-containing protein</fullName>
    </recommendedName>
</protein>
<dbReference type="Pfam" id="PF02661">
    <property type="entry name" value="Fic"/>
    <property type="match status" value="1"/>
</dbReference>
<dbReference type="Gene3D" id="1.20.120.1870">
    <property type="entry name" value="Fic/DOC protein, Fido domain"/>
    <property type="match status" value="1"/>
</dbReference>
<dbReference type="InterPro" id="IPR003812">
    <property type="entry name" value="Fido"/>
</dbReference>
<sequence length="133" mass="13987">MAAQRITAAAVRELNRVATGTLPIVVNNNNLESAIQRPAWVAHYNPGTPTHKLAAELAYGIIMNHPFADGNKRTAFLAANEYLRGAGVKPFVNGEPQQAATAIQVIGAAHSSVAQQAMSVDELAAVYAKALGI</sequence>
<dbReference type="Proteomes" id="UP000292957">
    <property type="component" value="Unassembled WGS sequence"/>
</dbReference>
<dbReference type="PANTHER" id="PTHR39426">
    <property type="entry name" value="HOMOLOGY TO DEATH-ON-CURING PROTEIN OF PHAGE P1"/>
    <property type="match status" value="1"/>
</dbReference>